<accession>A0A840SQD8</accession>
<comment type="caution">
    <text evidence="2">The sequence shown here is derived from an EMBL/GenBank/DDBJ whole genome shotgun (WGS) entry which is preliminary data.</text>
</comment>
<feature type="chain" id="PRO_5032984812" evidence="1">
    <location>
        <begin position="20"/>
        <end position="178"/>
    </location>
</feature>
<proteinExistence type="predicted"/>
<feature type="signal peptide" evidence="1">
    <location>
        <begin position="1"/>
        <end position="19"/>
    </location>
</feature>
<evidence type="ECO:0000256" key="1">
    <source>
        <dbReference type="SAM" id="SignalP"/>
    </source>
</evidence>
<dbReference type="EMBL" id="JACHFM010000006">
    <property type="protein sequence ID" value="MBB5224267.1"/>
    <property type="molecule type" value="Genomic_DNA"/>
</dbReference>
<dbReference type="SUPFAM" id="SSF160387">
    <property type="entry name" value="NosL/MerB-like"/>
    <property type="match status" value="1"/>
</dbReference>
<keyword evidence="1" id="KW-0732">Signal</keyword>
<dbReference type="InterPro" id="IPR008719">
    <property type="entry name" value="N2O_reductase_NosL"/>
</dbReference>
<dbReference type="PANTHER" id="PTHR41247:SF1">
    <property type="entry name" value="HTH-TYPE TRANSCRIPTIONAL REPRESSOR YCNK"/>
    <property type="match status" value="1"/>
</dbReference>
<evidence type="ECO:0000313" key="3">
    <source>
        <dbReference type="Proteomes" id="UP000549457"/>
    </source>
</evidence>
<sequence>MPHATLPALLGGLALLALAACKEEAGKPAAHTLTDDAIGRYCGMMLTEHEGPKGQILLDGVDEPVWFSSARDTLAFTVLPEEPKDIAAIYVSDMGAAPSWAEPGVDNWTDAKTASFVVGSNVEGGMGGTETVPFADREKAEAFAREHGGEVVAFEAVATEAILTPHGEPEPEEAQHDH</sequence>
<dbReference type="AlphaFoldDB" id="A0A840SQD8"/>
<dbReference type="Proteomes" id="UP000549457">
    <property type="component" value="Unassembled WGS sequence"/>
</dbReference>
<organism evidence="2 3">
    <name type="scientific">Amaricoccus macauensis</name>
    <dbReference type="NCBI Taxonomy" id="57001"/>
    <lineage>
        <taxon>Bacteria</taxon>
        <taxon>Pseudomonadati</taxon>
        <taxon>Pseudomonadota</taxon>
        <taxon>Alphaproteobacteria</taxon>
        <taxon>Rhodobacterales</taxon>
        <taxon>Paracoccaceae</taxon>
        <taxon>Amaricoccus</taxon>
    </lineage>
</organism>
<dbReference type="Gene3D" id="3.30.70.2060">
    <property type="match status" value="1"/>
</dbReference>
<dbReference type="PANTHER" id="PTHR41247">
    <property type="entry name" value="HTH-TYPE TRANSCRIPTIONAL REPRESSOR YCNK"/>
    <property type="match status" value="1"/>
</dbReference>
<evidence type="ECO:0000313" key="2">
    <source>
        <dbReference type="EMBL" id="MBB5224267.1"/>
    </source>
</evidence>
<gene>
    <name evidence="2" type="ORF">HNP73_004236</name>
</gene>
<name>A0A840SQD8_9RHOB</name>
<reference evidence="2 3" key="1">
    <citation type="submission" date="2020-08" db="EMBL/GenBank/DDBJ databases">
        <title>Genomic Encyclopedia of Type Strains, Phase IV (KMG-IV): sequencing the most valuable type-strain genomes for metagenomic binning, comparative biology and taxonomic classification.</title>
        <authorList>
            <person name="Goeker M."/>
        </authorList>
    </citation>
    <scope>NUCLEOTIDE SEQUENCE [LARGE SCALE GENOMIC DNA]</scope>
    <source>
        <strain evidence="2 3">DSM 101730</strain>
    </source>
</reference>
<keyword evidence="3" id="KW-1185">Reference proteome</keyword>
<dbReference type="Gene3D" id="3.30.70.2050">
    <property type="match status" value="1"/>
</dbReference>
<protein>
    <submittedName>
        <fullName evidence="2">Copper chaperone NosL</fullName>
    </submittedName>
</protein>
<dbReference type="Pfam" id="PF05573">
    <property type="entry name" value="NosL"/>
    <property type="match status" value="1"/>
</dbReference>
<dbReference type="RefSeq" id="WP_184154778.1">
    <property type="nucleotide sequence ID" value="NZ_JACHFM010000006.1"/>
</dbReference>